<proteinExistence type="predicted"/>
<dbReference type="EMBL" id="JBHSQW010000001">
    <property type="protein sequence ID" value="MFC5992724.1"/>
    <property type="molecule type" value="Genomic_DNA"/>
</dbReference>
<accession>A0ABW1IWV1</accession>
<organism evidence="1 2">
    <name type="scientific">Pseudonocardia hispaniensis</name>
    <dbReference type="NCBI Taxonomy" id="904933"/>
    <lineage>
        <taxon>Bacteria</taxon>
        <taxon>Bacillati</taxon>
        <taxon>Actinomycetota</taxon>
        <taxon>Actinomycetes</taxon>
        <taxon>Pseudonocardiales</taxon>
        <taxon>Pseudonocardiaceae</taxon>
        <taxon>Pseudonocardia</taxon>
    </lineage>
</organism>
<evidence type="ECO:0000313" key="2">
    <source>
        <dbReference type="Proteomes" id="UP001596302"/>
    </source>
</evidence>
<protein>
    <submittedName>
        <fullName evidence="1">DUF433 domain-containing protein</fullName>
    </submittedName>
</protein>
<evidence type="ECO:0000313" key="1">
    <source>
        <dbReference type="EMBL" id="MFC5992724.1"/>
    </source>
</evidence>
<reference evidence="2" key="1">
    <citation type="journal article" date="2019" name="Int. J. Syst. Evol. Microbiol.">
        <title>The Global Catalogue of Microorganisms (GCM) 10K type strain sequencing project: providing services to taxonomists for standard genome sequencing and annotation.</title>
        <authorList>
            <consortium name="The Broad Institute Genomics Platform"/>
            <consortium name="The Broad Institute Genome Sequencing Center for Infectious Disease"/>
            <person name="Wu L."/>
            <person name="Ma J."/>
        </authorList>
    </citation>
    <scope>NUCLEOTIDE SEQUENCE [LARGE SCALE GENOMIC DNA]</scope>
    <source>
        <strain evidence="2">CCM 8391</strain>
    </source>
</reference>
<name>A0ABW1IWV1_9PSEU</name>
<dbReference type="RefSeq" id="WP_379581553.1">
    <property type="nucleotide sequence ID" value="NZ_JBHSQW010000001.1"/>
</dbReference>
<gene>
    <name evidence="1" type="ORF">ACFQE5_00700</name>
</gene>
<comment type="caution">
    <text evidence="1">The sequence shown here is derived from an EMBL/GenBank/DDBJ whole genome shotgun (WGS) entry which is preliminary data.</text>
</comment>
<dbReference type="Proteomes" id="UP001596302">
    <property type="component" value="Unassembled WGS sequence"/>
</dbReference>
<sequence>MGEANVELLDRPVYGMSQAARLLGLRVDGLRRWIDGYERQGTGYAPVIRERRTGVDLVTWGEFIEAGYLREYRAKKVSLQYLRPVIGLMRERFNVQYPLATLRPYTSGKRLALEVQELVGLDPELRIVIMGRDGSLQLADSAAAFLDKVEFTDASGIAGRLFPLGRKKPIVLDPDRSFGEPTVPSGVRTDILAELIAAGEDPVHVAEIYSMPVEHVRSAVAYERSRGTLANAA</sequence>
<keyword evidence="2" id="KW-1185">Reference proteome</keyword>